<proteinExistence type="inferred from homology"/>
<feature type="domain" description="Aminotransferase class I/classII large" evidence="7">
    <location>
        <begin position="40"/>
        <end position="403"/>
    </location>
</feature>
<dbReference type="InterPro" id="IPR015421">
    <property type="entry name" value="PyrdxlP-dep_Trfase_major"/>
</dbReference>
<dbReference type="Proteomes" id="UP000036873">
    <property type="component" value="Unassembled WGS sequence"/>
</dbReference>
<evidence type="ECO:0000256" key="1">
    <source>
        <dbReference type="ARBA" id="ARBA00001933"/>
    </source>
</evidence>
<dbReference type="InterPro" id="IPR004839">
    <property type="entry name" value="Aminotransferase_I/II_large"/>
</dbReference>
<evidence type="ECO:0000256" key="3">
    <source>
        <dbReference type="ARBA" id="ARBA00011738"/>
    </source>
</evidence>
<dbReference type="InterPro" id="IPR015422">
    <property type="entry name" value="PyrdxlP-dep_Trfase_small"/>
</dbReference>
<reference evidence="9" key="1">
    <citation type="submission" date="2015-07" db="EMBL/GenBank/DDBJ databases">
        <title>Draft genome sequence of Acetobacterium bakii DSM 8293, a potential psychrophilic chemical producer through syngas fermentation.</title>
        <authorList>
            <person name="Song Y."/>
            <person name="Hwang S."/>
            <person name="Cho B.-K."/>
        </authorList>
    </citation>
    <scope>NUCLEOTIDE SEQUENCE [LARGE SCALE GENOMIC DNA]</scope>
    <source>
        <strain evidence="9">DSM 8239</strain>
    </source>
</reference>
<keyword evidence="9" id="KW-1185">Reference proteome</keyword>
<evidence type="ECO:0000313" key="8">
    <source>
        <dbReference type="EMBL" id="KNZ42701.1"/>
    </source>
</evidence>
<dbReference type="Pfam" id="PF00155">
    <property type="entry name" value="Aminotran_1_2"/>
    <property type="match status" value="1"/>
</dbReference>
<organism evidence="8 9">
    <name type="scientific">Acetobacterium bakii</name>
    <dbReference type="NCBI Taxonomy" id="52689"/>
    <lineage>
        <taxon>Bacteria</taxon>
        <taxon>Bacillati</taxon>
        <taxon>Bacillota</taxon>
        <taxon>Clostridia</taxon>
        <taxon>Eubacteriales</taxon>
        <taxon>Eubacteriaceae</taxon>
        <taxon>Acetobacterium</taxon>
    </lineage>
</organism>
<dbReference type="STRING" id="52689.AKG39_05025"/>
<dbReference type="Gene3D" id="3.40.640.10">
    <property type="entry name" value="Type I PLP-dependent aspartate aminotransferase-like (Major domain)"/>
    <property type="match status" value="1"/>
</dbReference>
<name>A0A0L6U2G7_9FIRM</name>
<dbReference type="Gene3D" id="3.90.1150.10">
    <property type="entry name" value="Aspartate Aminotransferase, domain 1"/>
    <property type="match status" value="1"/>
</dbReference>
<evidence type="ECO:0000256" key="6">
    <source>
        <dbReference type="ARBA" id="ARBA00022898"/>
    </source>
</evidence>
<dbReference type="PANTHER" id="PTHR11879">
    <property type="entry name" value="ASPARTATE AMINOTRANSFERASE"/>
    <property type="match status" value="1"/>
</dbReference>
<evidence type="ECO:0000259" key="7">
    <source>
        <dbReference type="Pfam" id="PF00155"/>
    </source>
</evidence>
<comment type="similarity">
    <text evidence="2">Belongs to the class-I pyridoxal-phosphate-dependent aminotransferase family.</text>
</comment>
<dbReference type="PATRIC" id="fig|52689.4.peg.85"/>
<comment type="cofactor">
    <cofactor evidence="1">
        <name>pyridoxal 5'-phosphate</name>
        <dbReference type="ChEBI" id="CHEBI:597326"/>
    </cofactor>
</comment>
<dbReference type="GO" id="GO:0008483">
    <property type="term" value="F:transaminase activity"/>
    <property type="evidence" value="ECO:0007669"/>
    <property type="project" value="UniProtKB-KW"/>
</dbReference>
<protein>
    <submittedName>
        <fullName evidence="8">Aspartate aminotransferase</fullName>
    </submittedName>
</protein>
<gene>
    <name evidence="8" type="ORF">AKG39_05025</name>
</gene>
<dbReference type="GO" id="GO:0030170">
    <property type="term" value="F:pyridoxal phosphate binding"/>
    <property type="evidence" value="ECO:0007669"/>
    <property type="project" value="InterPro"/>
</dbReference>
<dbReference type="RefSeq" id="WP_050739275.1">
    <property type="nucleotide sequence ID" value="NZ_LGYO01000010.1"/>
</dbReference>
<accession>A0A0L6U2G7</accession>
<dbReference type="PANTHER" id="PTHR11879:SF22">
    <property type="entry name" value="ASPARTATE AMINOTRANSFERASE, MITOCHONDRIAL"/>
    <property type="match status" value="1"/>
</dbReference>
<dbReference type="OrthoDB" id="9766445at2"/>
<dbReference type="EMBL" id="LGYO01000010">
    <property type="protein sequence ID" value="KNZ42701.1"/>
    <property type="molecule type" value="Genomic_DNA"/>
</dbReference>
<evidence type="ECO:0000313" key="9">
    <source>
        <dbReference type="Proteomes" id="UP000036873"/>
    </source>
</evidence>
<evidence type="ECO:0000256" key="4">
    <source>
        <dbReference type="ARBA" id="ARBA00022576"/>
    </source>
</evidence>
<dbReference type="AlphaFoldDB" id="A0A0L6U2G7"/>
<comment type="caution">
    <text evidence="8">The sequence shown here is derived from an EMBL/GenBank/DDBJ whole genome shotgun (WGS) entry which is preliminary data.</text>
</comment>
<dbReference type="GO" id="GO:0042802">
    <property type="term" value="F:identical protein binding"/>
    <property type="evidence" value="ECO:0007669"/>
    <property type="project" value="TreeGrafter"/>
</dbReference>
<dbReference type="GO" id="GO:0006520">
    <property type="term" value="P:amino acid metabolic process"/>
    <property type="evidence" value="ECO:0007669"/>
    <property type="project" value="InterPro"/>
</dbReference>
<sequence>MKKAQMVIESSAREGGTDPIFRIAGAAEKRTKEYGADAVINSTIGALMDDNGDLVTFNAVYDTLKGLPNHLIANYSGLSGQPDFLEKVIEACFKSCKPEGYIRSVATPGGTGAVRHAFYNYTEFGDTILLTDWYWAPYKTIAHECRREVTTFPMYNEKGTFNIEGFKKSVLELLDQQKRVLAVLNTPAHNPTGYTISDDEWKEIVAFVAKTANDQPDSKIILLVDLAYIDFAGEGEDARNFMTLLSGLPHNVLTLYAFSASKSYTMYGLRNGAIICVAPTQDIADEFVNTCTFSNRGNWSNGTRGAMETITKIFSTEELYHQAMAEQSFYKSILKARAKAFVEEANAIDLKLVTYCDGFFISIPCKDPKAVSTLLMEKNMFIVALGKGLRFAPCAVSEEKCRRSPALILQAIKEIEDCV</sequence>
<evidence type="ECO:0000256" key="2">
    <source>
        <dbReference type="ARBA" id="ARBA00007441"/>
    </source>
</evidence>
<keyword evidence="6" id="KW-0663">Pyridoxal phosphate</keyword>
<evidence type="ECO:0000256" key="5">
    <source>
        <dbReference type="ARBA" id="ARBA00022679"/>
    </source>
</evidence>
<comment type="subunit">
    <text evidence="3">Homodimer.</text>
</comment>
<keyword evidence="5 8" id="KW-0808">Transferase</keyword>
<dbReference type="CDD" id="cd00609">
    <property type="entry name" value="AAT_like"/>
    <property type="match status" value="1"/>
</dbReference>
<dbReference type="SUPFAM" id="SSF53383">
    <property type="entry name" value="PLP-dependent transferases"/>
    <property type="match status" value="1"/>
</dbReference>
<dbReference type="InterPro" id="IPR015424">
    <property type="entry name" value="PyrdxlP-dep_Trfase"/>
</dbReference>
<dbReference type="InterPro" id="IPR000796">
    <property type="entry name" value="Asp_trans"/>
</dbReference>
<keyword evidence="4 8" id="KW-0032">Aminotransferase</keyword>